<dbReference type="Proteomes" id="UP000318582">
    <property type="component" value="Unassembled WGS sequence"/>
</dbReference>
<protein>
    <recommendedName>
        <fullName evidence="4">Endonuclease/exonuclease/phosphatase domain-containing protein</fullName>
    </recommendedName>
</protein>
<proteinExistence type="predicted"/>
<evidence type="ECO:0000313" key="2">
    <source>
        <dbReference type="EMBL" id="TPX56729.1"/>
    </source>
</evidence>
<dbReference type="EMBL" id="QEAQ01000066">
    <property type="protein sequence ID" value="TPX56729.1"/>
    <property type="molecule type" value="Genomic_DNA"/>
</dbReference>
<evidence type="ECO:0008006" key="4">
    <source>
        <dbReference type="Google" id="ProtNLM"/>
    </source>
</evidence>
<accession>A0A507DY57</accession>
<feature type="chain" id="PRO_5021380204" description="Endonuclease/exonuclease/phosphatase domain-containing protein" evidence="1">
    <location>
        <begin position="29"/>
        <end position="407"/>
    </location>
</feature>
<name>A0A507DY57_9FUNG</name>
<dbReference type="PANTHER" id="PTHR42834:SF1">
    <property type="entry name" value="ENDONUCLEASE_EXONUCLEASE_PHOSPHATASE FAMILY PROTEIN (AFU_ORTHOLOGUE AFUA_3G09210)"/>
    <property type="match status" value="1"/>
</dbReference>
<gene>
    <name evidence="2" type="ORF">PhCBS80983_g04336</name>
</gene>
<dbReference type="PANTHER" id="PTHR42834">
    <property type="entry name" value="ENDONUCLEASE/EXONUCLEASE/PHOSPHATASE FAMILY PROTEIN (AFU_ORTHOLOGUE AFUA_3G09210)"/>
    <property type="match status" value="1"/>
</dbReference>
<reference evidence="2 3" key="1">
    <citation type="journal article" date="2019" name="Sci. Rep.">
        <title>Comparative genomics of chytrid fungi reveal insights into the obligate biotrophic and pathogenic lifestyle of Synchytrium endobioticum.</title>
        <authorList>
            <person name="van de Vossenberg B.T.L.H."/>
            <person name="Warris S."/>
            <person name="Nguyen H.D.T."/>
            <person name="van Gent-Pelzer M.P.E."/>
            <person name="Joly D.L."/>
            <person name="van de Geest H.C."/>
            <person name="Bonants P.J.M."/>
            <person name="Smith D.S."/>
            <person name="Levesque C.A."/>
            <person name="van der Lee T.A.J."/>
        </authorList>
    </citation>
    <scope>NUCLEOTIDE SEQUENCE [LARGE SCALE GENOMIC DNA]</scope>
    <source>
        <strain evidence="2 3">CBS 809.83</strain>
    </source>
</reference>
<comment type="caution">
    <text evidence="2">The sequence shown here is derived from an EMBL/GenBank/DDBJ whole genome shotgun (WGS) entry which is preliminary data.</text>
</comment>
<sequence length="407" mass="44461">MRLLSLLAVATGLCLLPSPGALLSQVEARRSTGFPQQVALDTSPDQVEFDDLFETAGRHGTIRPKRPIPRACAAAPAEPGDRRSNVNELTIGNFNAEWLFLFGGTGGMVCPGFGCPWKNRKMAAEHIFKVAETITAMGQPDIIHMSEVEGCETLGKLIQILEVKHGAVPGAYKPYLIPGRDTALGQQVGLITKVDPQQDVFRTDDRTIYPVAGSRCGYTRPGAPSRLTGSTKNYFAVFKVNDVRMLVAGTHMIAYPDKPERCEKREAQATVLADTIRAHLAENPSDQVIVLGDFNDYDDEVLDAAGVIDTPISQALALLRGSTSPPLFNLAKTWLNQTERYTNWYDRNGDCKDGGGDEHVLIDHVLVSDGLKNRLVSSAPIHSYNEFCGTTDSDHWPIVAKFDVKRG</sequence>
<dbReference type="InterPro" id="IPR036691">
    <property type="entry name" value="Endo/exonu/phosph_ase_sf"/>
</dbReference>
<keyword evidence="1" id="KW-0732">Signal</keyword>
<dbReference type="Gene3D" id="3.60.10.10">
    <property type="entry name" value="Endonuclease/exonuclease/phosphatase"/>
    <property type="match status" value="1"/>
</dbReference>
<feature type="signal peptide" evidence="1">
    <location>
        <begin position="1"/>
        <end position="28"/>
    </location>
</feature>
<dbReference type="AlphaFoldDB" id="A0A507DY57"/>
<evidence type="ECO:0000313" key="3">
    <source>
        <dbReference type="Proteomes" id="UP000318582"/>
    </source>
</evidence>
<evidence type="ECO:0000256" key="1">
    <source>
        <dbReference type="SAM" id="SignalP"/>
    </source>
</evidence>
<dbReference type="SUPFAM" id="SSF56219">
    <property type="entry name" value="DNase I-like"/>
    <property type="match status" value="1"/>
</dbReference>
<organism evidence="2 3">
    <name type="scientific">Powellomyces hirtus</name>
    <dbReference type="NCBI Taxonomy" id="109895"/>
    <lineage>
        <taxon>Eukaryota</taxon>
        <taxon>Fungi</taxon>
        <taxon>Fungi incertae sedis</taxon>
        <taxon>Chytridiomycota</taxon>
        <taxon>Chytridiomycota incertae sedis</taxon>
        <taxon>Chytridiomycetes</taxon>
        <taxon>Spizellomycetales</taxon>
        <taxon>Powellomycetaceae</taxon>
        <taxon>Powellomyces</taxon>
    </lineage>
</organism>
<keyword evidence="3" id="KW-1185">Reference proteome</keyword>